<dbReference type="InterPro" id="IPR036890">
    <property type="entry name" value="HATPase_C_sf"/>
</dbReference>
<keyword evidence="4" id="KW-0175">Coiled coil</keyword>
<dbReference type="PRINTS" id="PR00344">
    <property type="entry name" value="BCTRLSENSOR"/>
</dbReference>
<dbReference type="InterPro" id="IPR003661">
    <property type="entry name" value="HisK_dim/P_dom"/>
</dbReference>
<keyword evidence="7" id="KW-0808">Transferase</keyword>
<dbReference type="CDD" id="cd00082">
    <property type="entry name" value="HisKA"/>
    <property type="match status" value="1"/>
</dbReference>
<keyword evidence="5" id="KW-1133">Transmembrane helix</keyword>
<dbReference type="Pfam" id="PF02518">
    <property type="entry name" value="HATPase_c"/>
    <property type="match status" value="1"/>
</dbReference>
<evidence type="ECO:0000256" key="2">
    <source>
        <dbReference type="ARBA" id="ARBA00012438"/>
    </source>
</evidence>
<dbReference type="InterPro" id="IPR011622">
    <property type="entry name" value="7TMR_DISM_rcpt_extracell_dom2"/>
</dbReference>
<feature type="transmembrane region" description="Helical" evidence="5">
    <location>
        <begin position="368"/>
        <end position="391"/>
    </location>
</feature>
<dbReference type="SMART" id="SM00388">
    <property type="entry name" value="HisKA"/>
    <property type="match status" value="1"/>
</dbReference>
<keyword evidence="5" id="KW-0812">Transmembrane</keyword>
<feature type="transmembrane region" description="Helical" evidence="5">
    <location>
        <begin position="186"/>
        <end position="207"/>
    </location>
</feature>
<protein>
    <recommendedName>
        <fullName evidence="2">histidine kinase</fullName>
        <ecNumber evidence="2">2.7.13.3</ecNumber>
    </recommendedName>
</protein>
<evidence type="ECO:0000256" key="5">
    <source>
        <dbReference type="SAM" id="Phobius"/>
    </source>
</evidence>
<gene>
    <name evidence="7" type="ORF">SAMN06269250_2753</name>
</gene>
<evidence type="ECO:0000259" key="6">
    <source>
        <dbReference type="PROSITE" id="PS50109"/>
    </source>
</evidence>
<feature type="domain" description="Histidine kinase" evidence="6">
    <location>
        <begin position="467"/>
        <end position="712"/>
    </location>
</feature>
<evidence type="ECO:0000256" key="1">
    <source>
        <dbReference type="ARBA" id="ARBA00000085"/>
    </source>
</evidence>
<dbReference type="SUPFAM" id="SSF47384">
    <property type="entry name" value="Homodimeric domain of signal transducing histidine kinase"/>
    <property type="match status" value="1"/>
</dbReference>
<organism evidence="7 8">
    <name type="scientific">Spirosoma fluviale</name>
    <dbReference type="NCBI Taxonomy" id="1597977"/>
    <lineage>
        <taxon>Bacteria</taxon>
        <taxon>Pseudomonadati</taxon>
        <taxon>Bacteroidota</taxon>
        <taxon>Cytophagia</taxon>
        <taxon>Cytophagales</taxon>
        <taxon>Cytophagaceae</taxon>
        <taxon>Spirosoma</taxon>
    </lineage>
</organism>
<dbReference type="PROSITE" id="PS50109">
    <property type="entry name" value="HIS_KIN"/>
    <property type="match status" value="1"/>
</dbReference>
<sequence>MPAYLRLIILGAIFICFGSGLSRAQSVLLNDPNQSYLLFERFSVLEVKSGTVTIDSLLRHPQAYAFRPGQKHTFRLNDQPKAYWLRLDLTNQTSQLFTLRIFLLSFNRMVLYETDGARVVNQRELTLKVTNTTDFFQHSKRIWPLHVSRGQTHTIYLYIDTIFATRLPLSAQSSGLLLRESHHEDLFYGFYSGFVLIVILYSLILFVRLGDWDNLLYAIWVFLIGCQIAYTSGQGVELSNQLHNLYFTFTPLFITCITLAHLLFLLSFLPLRQLAPGWYRVGLYFAGFFALTITAFIVLIILRQFTNTFIVSYFGILLGLLEWLFSLSVGIVAFRRGFRPALLFVIGTLVYYSSFIAYILLLVERLPFSFWTLHSGTIGSGLEILIFTLAMGNKVNLLKKRQDEAIREQLRLSEENHHLVERQKQELEQKVEQRTAELQESLTTLQSTQAQLIQKEKLASLGELTAGIAHEIQNPLNFVNNFSEVSTELVEELKSPLNPEGGIRPGEKMDMALFDDLTQNLTKITHHGGRASAIVKGMLEHSRASTGERTPTNLNALADEYLRLAYHGLRAKDKSANCQLITDFGAELPPVSVVPQEIGRVLLNLYNNAFYAVGQRVSIAGKDETYLPTVWVSTRQVNSHVEIGVSDNGMGIPDSIRDKIFQPFFTTKPTGEGTGLGLSLSYDIITKGHGGIMVVKSLEGEGAQFIIQLLCS</sequence>
<dbReference type="EMBL" id="OCNH01000002">
    <property type="protein sequence ID" value="SOD88608.1"/>
    <property type="molecule type" value="Genomic_DNA"/>
</dbReference>
<dbReference type="RefSeq" id="WP_097126375.1">
    <property type="nucleotide sequence ID" value="NZ_OCNH01000002.1"/>
</dbReference>
<dbReference type="PANTHER" id="PTHR43065">
    <property type="entry name" value="SENSOR HISTIDINE KINASE"/>
    <property type="match status" value="1"/>
</dbReference>
<feature type="transmembrane region" description="Helical" evidence="5">
    <location>
        <begin position="308"/>
        <end position="334"/>
    </location>
</feature>
<comment type="catalytic activity">
    <reaction evidence="1">
        <text>ATP + protein L-histidine = ADP + protein N-phospho-L-histidine.</text>
        <dbReference type="EC" id="2.7.13.3"/>
    </reaction>
</comment>
<feature type="transmembrane region" description="Helical" evidence="5">
    <location>
        <begin position="214"/>
        <end position="233"/>
    </location>
</feature>
<keyword evidence="8" id="KW-1185">Reference proteome</keyword>
<keyword evidence="3" id="KW-0597">Phosphoprotein</keyword>
<dbReference type="SMART" id="SM00387">
    <property type="entry name" value="HATPase_c"/>
    <property type="match status" value="1"/>
</dbReference>
<dbReference type="InterPro" id="IPR011623">
    <property type="entry name" value="7TMR_DISM_rcpt_extracell_dom1"/>
</dbReference>
<feature type="transmembrane region" description="Helical" evidence="5">
    <location>
        <begin position="281"/>
        <end position="302"/>
    </location>
</feature>
<dbReference type="InterPro" id="IPR003594">
    <property type="entry name" value="HATPase_dom"/>
</dbReference>
<dbReference type="SUPFAM" id="SSF55874">
    <property type="entry name" value="ATPase domain of HSP90 chaperone/DNA topoisomerase II/histidine kinase"/>
    <property type="match status" value="1"/>
</dbReference>
<evidence type="ECO:0000313" key="8">
    <source>
        <dbReference type="Proteomes" id="UP000219452"/>
    </source>
</evidence>
<dbReference type="AlphaFoldDB" id="A0A286FZG9"/>
<feature type="transmembrane region" description="Helical" evidence="5">
    <location>
        <begin position="341"/>
        <end position="362"/>
    </location>
</feature>
<dbReference type="InterPro" id="IPR004358">
    <property type="entry name" value="Sig_transdc_His_kin-like_C"/>
</dbReference>
<dbReference type="PANTHER" id="PTHR43065:SF42">
    <property type="entry name" value="TWO-COMPONENT SENSOR PPRA"/>
    <property type="match status" value="1"/>
</dbReference>
<dbReference type="GO" id="GO:0000155">
    <property type="term" value="F:phosphorelay sensor kinase activity"/>
    <property type="evidence" value="ECO:0007669"/>
    <property type="project" value="InterPro"/>
</dbReference>
<keyword evidence="5" id="KW-0472">Membrane</keyword>
<dbReference type="Pfam" id="PF07695">
    <property type="entry name" value="7TMR-DISM_7TM"/>
    <property type="match status" value="1"/>
</dbReference>
<reference evidence="8" key="1">
    <citation type="submission" date="2017-09" db="EMBL/GenBank/DDBJ databases">
        <authorList>
            <person name="Varghese N."/>
            <person name="Submissions S."/>
        </authorList>
    </citation>
    <scope>NUCLEOTIDE SEQUENCE [LARGE SCALE GENOMIC DNA]</scope>
    <source>
        <strain evidence="8">DSM 29961</strain>
    </source>
</reference>
<name>A0A286FZG9_9BACT</name>
<accession>A0A286FZG9</accession>
<evidence type="ECO:0000256" key="3">
    <source>
        <dbReference type="ARBA" id="ARBA00022553"/>
    </source>
</evidence>
<dbReference type="OrthoDB" id="9806995at2"/>
<proteinExistence type="predicted"/>
<dbReference type="EC" id="2.7.13.3" evidence="2"/>
<feature type="coiled-coil region" evidence="4">
    <location>
        <begin position="410"/>
        <end position="444"/>
    </location>
</feature>
<keyword evidence="7" id="KW-0418">Kinase</keyword>
<dbReference type="InterPro" id="IPR036097">
    <property type="entry name" value="HisK_dim/P_sf"/>
</dbReference>
<feature type="transmembrane region" description="Helical" evidence="5">
    <location>
        <begin position="245"/>
        <end position="269"/>
    </location>
</feature>
<dbReference type="Gene3D" id="3.30.565.10">
    <property type="entry name" value="Histidine kinase-like ATPase, C-terminal domain"/>
    <property type="match status" value="1"/>
</dbReference>
<dbReference type="Gene3D" id="2.60.40.2380">
    <property type="match status" value="1"/>
</dbReference>
<dbReference type="Gene3D" id="1.10.287.130">
    <property type="match status" value="1"/>
</dbReference>
<dbReference type="Proteomes" id="UP000219452">
    <property type="component" value="Unassembled WGS sequence"/>
</dbReference>
<evidence type="ECO:0000256" key="4">
    <source>
        <dbReference type="SAM" id="Coils"/>
    </source>
</evidence>
<dbReference type="InterPro" id="IPR005467">
    <property type="entry name" value="His_kinase_dom"/>
</dbReference>
<dbReference type="Pfam" id="PF07696">
    <property type="entry name" value="7TMR-DISMED2"/>
    <property type="match status" value="1"/>
</dbReference>
<evidence type="ECO:0000313" key="7">
    <source>
        <dbReference type="EMBL" id="SOD88608.1"/>
    </source>
</evidence>